<keyword evidence="2" id="KW-0378">Hydrolase</keyword>
<organism evidence="6">
    <name type="scientific">uncultured marine bacterium 314</name>
    <dbReference type="NCBI Taxonomy" id="257387"/>
    <lineage>
        <taxon>Bacteria</taxon>
        <taxon>environmental samples</taxon>
    </lineage>
</organism>
<dbReference type="Gene3D" id="1.20.272.40">
    <property type="match status" value="1"/>
</dbReference>
<dbReference type="PANTHER" id="PTHR12131">
    <property type="entry name" value="ATP-DEPENDENT RNA AND DNA HELICASE"/>
    <property type="match status" value="1"/>
</dbReference>
<evidence type="ECO:0000256" key="3">
    <source>
        <dbReference type="ARBA" id="ARBA00022806"/>
    </source>
</evidence>
<reference evidence="6" key="1">
    <citation type="submission" date="2003-11" db="EMBL/GenBank/DDBJ databases">
        <authorList>
            <person name="Heidelberg J.F."/>
            <person name="Eisen J.A."/>
            <person name="Nelson W.C."/>
            <person name="DeLong E.F."/>
        </authorList>
    </citation>
    <scope>NUCLEOTIDE SEQUENCE</scope>
</reference>
<dbReference type="Pfam" id="PF00271">
    <property type="entry name" value="Helicase_C"/>
    <property type="match status" value="1"/>
</dbReference>
<sequence length="830" mass="95903">METNVKKITAVLGPTNTGKTHLGVETMLGYENGILGFPLRLLAREFFDKCVNKIGQEKVALITGEEKIIPKSPKYYICTVESMPQDILVDFVAIDEIQMCADHERGHIFTDRLLNLRGDKLTMFLGSHTMKHVIASLIDNVEFVSRERYSKLTYSGYKKISRLSPKTAVIAFSIDEIYALAELVRRQKGGAAVIMGSLSPKTRNSQVELYQSGAANFLVATDAIGMGINMDIDNVSFSNLKKFDGKKTRRLNLSEISQIAGRAGRHINDGNFGITGQCESLSANEIERLEKHELDNINVIYWRNSELNFKSLDNLINSLEKKSNSEFLRRIADCEDEKVLKLMIKNNKDIKIGNTKDVIQTLWECCQIPDFSKKSYGNHIEVVEKVFGFLTSTAGKVSNDYMKTQLKYLDKYDGNIDTLTNRISNVRTWSYVANKKGWTNNYDYWIERTKDMEDKLSDKLHEELTKSFIDKRISVLSRSLKQDIILGTKIKNENEVIIDDQYIGRLRGMKLDLDLKSGSLKTDIKSLKKAARQAIEPELMRRTSKIIKSEDFKLEDDHKIYWMNNPIAYISPGKNYLNPKLELLVDDAIDLESKEKLRNNLEKKLDTLITSELSDLVKLSKSKFKNNYVRALCYQLFENNGVMKREIVDQMIKNISKDDRASLRKVGIKIGRYHAFLPKMLKPNAVNLRVKLWKLYFPDDKKYIIPKFGLNFLKNETQKNKKFLLICGFENIGKFYVRVDILERFFLKIIENTKDRMFKIDSDMINLIGCNKEDFFKLLELMQYKCKKIGGSKEEFFIYQPQYIKNKQRKIVKKSNTNSPFDKLSELRFR</sequence>
<name>Q6SHK6_9BACT</name>
<reference evidence="6" key="2">
    <citation type="submission" date="2003-12" db="EMBL/GenBank/DDBJ databases">
        <title>Monterey Bay Coastal Ocean Microbial Observatory environmental clone sequencing.</title>
        <authorList>
            <person name="DeLong E.F."/>
        </authorList>
    </citation>
    <scope>NUCLEOTIDE SEQUENCE</scope>
</reference>
<gene>
    <name evidence="6" type="ORF">MBMO_EBAC750-09G06.30</name>
</gene>
<evidence type="ECO:0000259" key="5">
    <source>
        <dbReference type="PROSITE" id="PS51194"/>
    </source>
</evidence>
<keyword evidence="1" id="KW-0547">Nucleotide-binding</keyword>
<evidence type="ECO:0000256" key="2">
    <source>
        <dbReference type="ARBA" id="ARBA00022801"/>
    </source>
</evidence>
<dbReference type="AlphaFoldDB" id="Q6SHK6"/>
<accession>Q6SHK6</accession>
<evidence type="ECO:0000313" key="6">
    <source>
        <dbReference type="EMBL" id="AAR37615.1"/>
    </source>
</evidence>
<dbReference type="GO" id="GO:0005524">
    <property type="term" value="F:ATP binding"/>
    <property type="evidence" value="ECO:0007669"/>
    <property type="project" value="UniProtKB-KW"/>
</dbReference>
<protein>
    <submittedName>
        <fullName evidence="6">ATP-dependent helicase, putative</fullName>
    </submittedName>
</protein>
<dbReference type="PANTHER" id="PTHR12131:SF1">
    <property type="entry name" value="ATP-DEPENDENT RNA HELICASE SUPV3L1, MITOCHONDRIAL-RELATED"/>
    <property type="match status" value="1"/>
</dbReference>
<dbReference type="Gene3D" id="3.40.50.300">
    <property type="entry name" value="P-loop containing nucleotide triphosphate hydrolases"/>
    <property type="match status" value="2"/>
</dbReference>
<dbReference type="InterPro" id="IPR055206">
    <property type="entry name" value="DEXQc_SUV3"/>
</dbReference>
<dbReference type="InterPro" id="IPR050699">
    <property type="entry name" value="RNA-DNA_Helicase"/>
</dbReference>
<dbReference type="SUPFAM" id="SSF52540">
    <property type="entry name" value="P-loop containing nucleoside triphosphate hydrolases"/>
    <property type="match status" value="2"/>
</dbReference>
<keyword evidence="3 6" id="KW-0347">Helicase</keyword>
<evidence type="ECO:0000256" key="4">
    <source>
        <dbReference type="ARBA" id="ARBA00022840"/>
    </source>
</evidence>
<dbReference type="SMART" id="SM00490">
    <property type="entry name" value="HELICc"/>
    <property type="match status" value="1"/>
</dbReference>
<dbReference type="GO" id="GO:0004386">
    <property type="term" value="F:helicase activity"/>
    <property type="evidence" value="ECO:0007669"/>
    <property type="project" value="UniProtKB-KW"/>
</dbReference>
<dbReference type="InterPro" id="IPR001650">
    <property type="entry name" value="Helicase_C-like"/>
</dbReference>
<dbReference type="GO" id="GO:0016787">
    <property type="term" value="F:hydrolase activity"/>
    <property type="evidence" value="ECO:0007669"/>
    <property type="project" value="UniProtKB-KW"/>
</dbReference>
<feature type="domain" description="Helicase C-terminal" evidence="5">
    <location>
        <begin position="155"/>
        <end position="313"/>
    </location>
</feature>
<keyword evidence="4" id="KW-0067">ATP-binding</keyword>
<dbReference type="EMBL" id="AY458634">
    <property type="protein sequence ID" value="AAR37615.1"/>
    <property type="molecule type" value="Genomic_DNA"/>
</dbReference>
<dbReference type="InterPro" id="IPR027417">
    <property type="entry name" value="P-loop_NTPase"/>
</dbReference>
<dbReference type="Pfam" id="PF22527">
    <property type="entry name" value="DEXQc_Suv3"/>
    <property type="match status" value="1"/>
</dbReference>
<dbReference type="PROSITE" id="PS51194">
    <property type="entry name" value="HELICASE_CTER"/>
    <property type="match status" value="1"/>
</dbReference>
<proteinExistence type="predicted"/>
<evidence type="ECO:0000256" key="1">
    <source>
        <dbReference type="ARBA" id="ARBA00022741"/>
    </source>
</evidence>